<dbReference type="Gene3D" id="3.30.565.40">
    <property type="entry name" value="Fervidobacterium nodosum Rt17-B1 like"/>
    <property type="match status" value="1"/>
</dbReference>
<name>A0A4Y3WBX1_NITWI</name>
<dbReference type="RefSeq" id="WP_141382487.1">
    <property type="nucleotide sequence ID" value="NZ_BJNF01000016.1"/>
</dbReference>
<feature type="domain" description="DUF3298" evidence="2">
    <location>
        <begin position="206"/>
        <end position="243"/>
    </location>
</feature>
<dbReference type="InterPro" id="IPR025303">
    <property type="entry name" value="PdaC"/>
</dbReference>
<dbReference type="Pfam" id="PF11738">
    <property type="entry name" value="DUF3298"/>
    <property type="match status" value="1"/>
</dbReference>
<accession>A0A4Y3WBX1</accession>
<protein>
    <recommendedName>
        <fullName evidence="6">DUF3298 domain-containing protein</fullName>
    </recommendedName>
</protein>
<comment type="caution">
    <text evidence="4">The sequence shown here is derived from an EMBL/GenBank/DDBJ whole genome shotgun (WGS) entry which is preliminary data.</text>
</comment>
<evidence type="ECO:0000313" key="4">
    <source>
        <dbReference type="EMBL" id="GEC14726.1"/>
    </source>
</evidence>
<dbReference type="InterPro" id="IPR021729">
    <property type="entry name" value="DUF3298"/>
</dbReference>
<dbReference type="EMBL" id="BJNF01000016">
    <property type="protein sequence ID" value="GEC14726.1"/>
    <property type="molecule type" value="Genomic_DNA"/>
</dbReference>
<proteinExistence type="predicted"/>
<evidence type="ECO:0000256" key="1">
    <source>
        <dbReference type="SAM" id="SignalP"/>
    </source>
</evidence>
<evidence type="ECO:0000259" key="2">
    <source>
        <dbReference type="Pfam" id="PF11738"/>
    </source>
</evidence>
<dbReference type="OrthoDB" id="4760806at2"/>
<reference evidence="4 5" key="1">
    <citation type="submission" date="2019-06" db="EMBL/GenBank/DDBJ databases">
        <title>Whole genome shotgun sequence of Nitrobacter winogradskyi NBRC 14297.</title>
        <authorList>
            <person name="Hosoyama A."/>
            <person name="Uohara A."/>
            <person name="Ohji S."/>
            <person name="Ichikawa N."/>
        </authorList>
    </citation>
    <scope>NUCLEOTIDE SEQUENCE [LARGE SCALE GENOMIC DNA]</scope>
    <source>
        <strain evidence="4 5">NBRC 14297</strain>
    </source>
</reference>
<organism evidence="4 5">
    <name type="scientific">Nitrobacter winogradskyi</name>
    <name type="common">Nitrobacter agilis</name>
    <dbReference type="NCBI Taxonomy" id="913"/>
    <lineage>
        <taxon>Bacteria</taxon>
        <taxon>Pseudomonadati</taxon>
        <taxon>Pseudomonadota</taxon>
        <taxon>Alphaproteobacteria</taxon>
        <taxon>Hyphomicrobiales</taxon>
        <taxon>Nitrobacteraceae</taxon>
        <taxon>Nitrobacter</taxon>
    </lineage>
</organism>
<evidence type="ECO:0000313" key="5">
    <source>
        <dbReference type="Proteomes" id="UP000318825"/>
    </source>
</evidence>
<dbReference type="Pfam" id="PF13739">
    <property type="entry name" value="PdaC"/>
    <property type="match status" value="1"/>
</dbReference>
<dbReference type="AlphaFoldDB" id="A0A4Y3WBX1"/>
<evidence type="ECO:0000259" key="3">
    <source>
        <dbReference type="Pfam" id="PF13739"/>
    </source>
</evidence>
<gene>
    <name evidence="4" type="ORF">NWI01_06180</name>
</gene>
<evidence type="ECO:0008006" key="6">
    <source>
        <dbReference type="Google" id="ProtNLM"/>
    </source>
</evidence>
<feature type="domain" description="Deacetylase PdaC" evidence="3">
    <location>
        <begin position="67"/>
        <end position="132"/>
    </location>
</feature>
<keyword evidence="1" id="KW-0732">Signal</keyword>
<sequence length="270" mass="29173">MIIRPGSIVSALQKLSCLAAVLGLAGIAPAIAAEPKPDAAVKMKYIDASVTLEKQIRTNAPLAENLLAEGKHWIEENRGNAAKEFKASPELFRDGRAWTFERSYAQTSNVGGRYVSIVRTDYVYTGGAHPNTLIDTILWNDETRKQISIRPFFKETADNGPTLKALRDAAIAAVKAEKKERGIEDSGDIDWYQGILPALLKVGAISLAPSTVAGKSAGLAFHYSPYAVGPYAEGSYTVFVPWETFKAHLSPQGLAIFGGDRPPDTKPDAE</sequence>
<feature type="signal peptide" evidence="1">
    <location>
        <begin position="1"/>
        <end position="32"/>
    </location>
</feature>
<feature type="chain" id="PRO_5021231272" description="DUF3298 domain-containing protein" evidence="1">
    <location>
        <begin position="33"/>
        <end position="270"/>
    </location>
</feature>
<dbReference type="Gene3D" id="3.90.640.20">
    <property type="entry name" value="Heat-shock cognate protein, ATPase"/>
    <property type="match status" value="1"/>
</dbReference>
<dbReference type="InterPro" id="IPR037126">
    <property type="entry name" value="PdaC/RsiV-like_sf"/>
</dbReference>
<dbReference type="Proteomes" id="UP000318825">
    <property type="component" value="Unassembled WGS sequence"/>
</dbReference>